<dbReference type="EMBL" id="BAAFRS010000364">
    <property type="protein sequence ID" value="GAB1227884.1"/>
    <property type="molecule type" value="Genomic_DNA"/>
</dbReference>
<comment type="caution">
    <text evidence="3">The sequence shown here is derived from an EMBL/GenBank/DDBJ whole genome shotgun (WGS) entry which is preliminary data.</text>
</comment>
<keyword evidence="4" id="KW-1185">Reference proteome</keyword>
<feature type="coiled-coil region" evidence="1">
    <location>
        <begin position="24"/>
        <end position="108"/>
    </location>
</feature>
<evidence type="ECO:0000256" key="1">
    <source>
        <dbReference type="SAM" id="Coils"/>
    </source>
</evidence>
<protein>
    <submittedName>
        <fullName evidence="3">Uncharacterized protein</fullName>
    </submittedName>
</protein>
<evidence type="ECO:0000313" key="3">
    <source>
        <dbReference type="EMBL" id="GAB1227884.1"/>
    </source>
</evidence>
<dbReference type="Proteomes" id="UP001628156">
    <property type="component" value="Unassembled WGS sequence"/>
</dbReference>
<evidence type="ECO:0000256" key="2">
    <source>
        <dbReference type="SAM" id="MobiDB-lite"/>
    </source>
</evidence>
<name>A0ABQ0DYE6_9EUKA</name>
<proteinExistence type="predicted"/>
<keyword evidence="1" id="KW-0175">Coiled coil</keyword>
<organism evidence="3 4">
    <name type="scientific">Entamoeba nuttalli</name>
    <dbReference type="NCBI Taxonomy" id="412467"/>
    <lineage>
        <taxon>Eukaryota</taxon>
        <taxon>Amoebozoa</taxon>
        <taxon>Evosea</taxon>
        <taxon>Archamoebae</taxon>
        <taxon>Mastigamoebida</taxon>
        <taxon>Entamoebidae</taxon>
        <taxon>Entamoeba</taxon>
    </lineage>
</organism>
<feature type="region of interest" description="Disordered" evidence="2">
    <location>
        <begin position="286"/>
        <end position="354"/>
    </location>
</feature>
<accession>A0ABQ0DYE6</accession>
<feature type="coiled-coil region" evidence="1">
    <location>
        <begin position="162"/>
        <end position="214"/>
    </location>
</feature>
<gene>
    <name evidence="3" type="ORF">ENUP19_0364G0002</name>
</gene>
<evidence type="ECO:0000313" key="4">
    <source>
        <dbReference type="Proteomes" id="UP001628156"/>
    </source>
</evidence>
<feature type="compositionally biased region" description="Basic and acidic residues" evidence="2">
    <location>
        <begin position="318"/>
        <end position="327"/>
    </location>
</feature>
<reference evidence="3 4" key="1">
    <citation type="journal article" date="2019" name="PLoS Negl. Trop. Dis.">
        <title>Whole genome sequencing of Entamoeba nuttalli reveals mammalian host-related molecular signatures and a novel octapeptide-repeat surface protein.</title>
        <authorList>
            <person name="Tanaka M."/>
            <person name="Makiuchi T."/>
            <person name="Komiyama T."/>
            <person name="Shiina T."/>
            <person name="Osaki K."/>
            <person name="Tachibana H."/>
        </authorList>
    </citation>
    <scope>NUCLEOTIDE SEQUENCE [LARGE SCALE GENOMIC DNA]</scope>
    <source>
        <strain evidence="3 4">P19-061405</strain>
    </source>
</reference>
<sequence>MEEEPNKTNSTTLSLEIADIYTFVATLSEEIETLKNQKNILQKQLEDVIKNPPLQQPSIQFNYSDFSKQYNESITSIQKERDMIEVECKELQKQVLELTNQNLTFKENFSNDLSFLQTKVQQLDILIQSLILIPETLIKEETNSDLNEVENINKNNQIINELKQSISDIDVLKTENQTLREKIQTLIVQNNKLSEALETIKKKQENERKMFNEKESIYQLEAQQWKENTELEKESKVVVRKCQNIQDCLNLLVSSWKNTESMIINNVNMEIEKELKEVDKVQENKIEQQQDEKKENEEKVLSQGLNENKQNNEQTSSDSEKNNKIDNNELNEESTSIKNEKKEEVTSQLTNKKSDVIEISDESKVVDDNNMSEENLEKVDLL</sequence>
<feature type="compositionally biased region" description="Polar residues" evidence="2">
    <location>
        <begin position="303"/>
        <end position="317"/>
    </location>
</feature>
<feature type="compositionally biased region" description="Basic and acidic residues" evidence="2">
    <location>
        <begin position="286"/>
        <end position="300"/>
    </location>
</feature>